<evidence type="ECO:0000313" key="1">
    <source>
        <dbReference type="EMBL" id="OHA83293.1"/>
    </source>
</evidence>
<protein>
    <recommendedName>
        <fullName evidence="3">Addiction module toxin RelE</fullName>
    </recommendedName>
</protein>
<evidence type="ECO:0000313" key="2">
    <source>
        <dbReference type="Proteomes" id="UP000177987"/>
    </source>
</evidence>
<proteinExistence type="predicted"/>
<dbReference type="AlphaFoldDB" id="A0A1G2SE05"/>
<name>A0A1G2SE05_9BACT</name>
<evidence type="ECO:0008006" key="3">
    <source>
        <dbReference type="Google" id="ProtNLM"/>
    </source>
</evidence>
<gene>
    <name evidence="1" type="ORF">A2937_04040</name>
</gene>
<sequence>MKINFLFSEMYDFLFSLDDISVGKINKSIGLLEKYGHTIRYPHTKNISAGIFELRVIGVNNIRIFFIFKNEEAIILHAIIKKTQKLTHKDLDYVISLKNKLY</sequence>
<organism evidence="1 2">
    <name type="scientific">Candidatus Yonathbacteria bacterium RIFCSPLOWO2_01_FULL_47_33b</name>
    <dbReference type="NCBI Taxonomy" id="1802727"/>
    <lineage>
        <taxon>Bacteria</taxon>
        <taxon>Candidatus Yonathiibacteriota</taxon>
    </lineage>
</organism>
<dbReference type="STRING" id="1802727.A2937_04040"/>
<dbReference type="Proteomes" id="UP000177987">
    <property type="component" value="Unassembled WGS sequence"/>
</dbReference>
<accession>A0A1G2SE05</accession>
<dbReference type="EMBL" id="MHUW01000019">
    <property type="protein sequence ID" value="OHA83293.1"/>
    <property type="molecule type" value="Genomic_DNA"/>
</dbReference>
<reference evidence="1 2" key="1">
    <citation type="journal article" date="2016" name="Nat. Commun.">
        <title>Thousands of microbial genomes shed light on interconnected biogeochemical processes in an aquifer system.</title>
        <authorList>
            <person name="Anantharaman K."/>
            <person name="Brown C.T."/>
            <person name="Hug L.A."/>
            <person name="Sharon I."/>
            <person name="Castelle C.J."/>
            <person name="Probst A.J."/>
            <person name="Thomas B.C."/>
            <person name="Singh A."/>
            <person name="Wilkins M.J."/>
            <person name="Karaoz U."/>
            <person name="Brodie E.L."/>
            <person name="Williams K.H."/>
            <person name="Hubbard S.S."/>
            <person name="Banfield J.F."/>
        </authorList>
    </citation>
    <scope>NUCLEOTIDE SEQUENCE [LARGE SCALE GENOMIC DNA]</scope>
</reference>
<dbReference type="Pfam" id="PF05973">
    <property type="entry name" value="Gp49"/>
    <property type="match status" value="1"/>
</dbReference>
<dbReference type="InterPro" id="IPR009241">
    <property type="entry name" value="HigB-like"/>
</dbReference>
<comment type="caution">
    <text evidence="1">The sequence shown here is derived from an EMBL/GenBank/DDBJ whole genome shotgun (WGS) entry which is preliminary data.</text>
</comment>